<evidence type="ECO:0000259" key="2">
    <source>
        <dbReference type="PROSITE" id="PS51925"/>
    </source>
</evidence>
<dbReference type="InterPro" id="IPR019835">
    <property type="entry name" value="SWIB_domain"/>
</dbReference>
<dbReference type="InterPro" id="IPR036885">
    <property type="entry name" value="SWIB_MDM2_dom_sf"/>
</dbReference>
<dbReference type="SUPFAM" id="SSF47592">
    <property type="entry name" value="SWIB/MDM2 domain"/>
    <property type="match status" value="1"/>
</dbReference>
<dbReference type="InterPro" id="IPR003121">
    <property type="entry name" value="SWIB_MDM2_domain"/>
</dbReference>
<dbReference type="PROSITE" id="PS51925">
    <property type="entry name" value="SWIB_MDM2"/>
    <property type="match status" value="1"/>
</dbReference>
<accession>A0A9P6L914</accession>
<gene>
    <name evidence="3" type="ORF">BJ322DRAFT_719000</name>
</gene>
<dbReference type="Proteomes" id="UP000736335">
    <property type="component" value="Unassembled WGS sequence"/>
</dbReference>
<sequence>MDARGPPKRRKLTDKELPNSLKHHESFAGEAQMYQELLDMERKLDWTMSRKKVEIEDALARVQPVPRMLRIFLSHTVSGQVWQQPETGDPNHNFDTGQGIPAWQLKIEGRVLELPGQRPKDRLPLPKFSQLVKRMVVEIDRNPGAYPDGNVAEWPRAQTQTPPMDGFTLRKTGDAPARIRIILYLSHQPSQYKLHPELANLLCLKEDSRINVINALWNYIKINGLQDKVDRKTVRTNDELRALFGAETVHFTQLPEIVNRFLMPPDPIVLPYMINPATAPPERPFAWDVEVKLEDLSLKHRMKSVTLDANQATLKTLGDVDEEIAVHIQSLHNSANKSTFLRSFAQEPAEFIQTWLASQSRDLETVLGSGISDGATIRLEDLKRSEFFKLPWVEEAVAIQHGFELSQKNS</sequence>
<evidence type="ECO:0000313" key="4">
    <source>
        <dbReference type="Proteomes" id="UP000736335"/>
    </source>
</evidence>
<comment type="caution">
    <text evidence="3">The sequence shown here is derived from an EMBL/GenBank/DDBJ whole genome shotgun (WGS) entry which is preliminary data.</text>
</comment>
<name>A0A9P6L914_9AGAM</name>
<feature type="compositionally biased region" description="Basic residues" evidence="1">
    <location>
        <begin position="1"/>
        <end position="12"/>
    </location>
</feature>
<dbReference type="OrthoDB" id="10263741at2759"/>
<dbReference type="CDD" id="cd10568">
    <property type="entry name" value="SWIB_like"/>
    <property type="match status" value="1"/>
</dbReference>
<evidence type="ECO:0000313" key="3">
    <source>
        <dbReference type="EMBL" id="KAF9787351.1"/>
    </source>
</evidence>
<dbReference type="PANTHER" id="PTHR13844">
    <property type="entry name" value="SWI/SNF-RELATED MATRIX-ASSOCIATED ACTIN-DEPENDENT REGULATOR OF CHROMATIN SUBFAMILY D"/>
    <property type="match status" value="1"/>
</dbReference>
<keyword evidence="4" id="KW-1185">Reference proteome</keyword>
<proteinExistence type="predicted"/>
<feature type="region of interest" description="Disordered" evidence="1">
    <location>
        <begin position="1"/>
        <end position="25"/>
    </location>
</feature>
<dbReference type="AlphaFoldDB" id="A0A9P6L914"/>
<dbReference type="Pfam" id="PF02201">
    <property type="entry name" value="SWIB"/>
    <property type="match status" value="1"/>
</dbReference>
<feature type="domain" description="DM2" evidence="2">
    <location>
        <begin position="187"/>
        <end position="264"/>
    </location>
</feature>
<protein>
    <submittedName>
        <fullName evidence="3">SWI/SNF complex 60 kDa subunit</fullName>
    </submittedName>
</protein>
<dbReference type="SMART" id="SM00151">
    <property type="entry name" value="SWIB"/>
    <property type="match status" value="1"/>
</dbReference>
<reference evidence="3" key="2">
    <citation type="submission" date="2020-11" db="EMBL/GenBank/DDBJ databases">
        <authorList>
            <consortium name="DOE Joint Genome Institute"/>
            <person name="Kuo A."/>
            <person name="Miyauchi S."/>
            <person name="Kiss E."/>
            <person name="Drula E."/>
            <person name="Kohler A."/>
            <person name="Sanchez-Garcia M."/>
            <person name="Andreopoulos B."/>
            <person name="Barry K.W."/>
            <person name="Bonito G."/>
            <person name="Buee M."/>
            <person name="Carver A."/>
            <person name="Chen C."/>
            <person name="Cichocki N."/>
            <person name="Clum A."/>
            <person name="Culley D."/>
            <person name="Crous P.W."/>
            <person name="Fauchery L."/>
            <person name="Girlanda M."/>
            <person name="Hayes R."/>
            <person name="Keri Z."/>
            <person name="Labutti K."/>
            <person name="Lipzen A."/>
            <person name="Lombard V."/>
            <person name="Magnuson J."/>
            <person name="Maillard F."/>
            <person name="Morin E."/>
            <person name="Murat C."/>
            <person name="Nolan M."/>
            <person name="Ohm R."/>
            <person name="Pangilinan J."/>
            <person name="Pereira M."/>
            <person name="Perotto S."/>
            <person name="Peter M."/>
            <person name="Riley R."/>
            <person name="Sitrit Y."/>
            <person name="Stielow B."/>
            <person name="Szollosi G."/>
            <person name="Zifcakova L."/>
            <person name="Stursova M."/>
            <person name="Spatafora J.W."/>
            <person name="Tedersoo L."/>
            <person name="Vaario L.-M."/>
            <person name="Yamada A."/>
            <person name="Yan M."/>
            <person name="Wang P."/>
            <person name="Xu J."/>
            <person name="Bruns T."/>
            <person name="Baldrian P."/>
            <person name="Vilgalys R."/>
            <person name="Henrissat B."/>
            <person name="Grigoriev I.V."/>
            <person name="Hibbett D."/>
            <person name="Nagy L.G."/>
            <person name="Martin F.M."/>
        </authorList>
    </citation>
    <scope>NUCLEOTIDE SEQUENCE</scope>
    <source>
        <strain evidence="3">UH-Tt-Lm1</strain>
    </source>
</reference>
<dbReference type="Gene3D" id="1.10.245.10">
    <property type="entry name" value="SWIB/MDM2 domain"/>
    <property type="match status" value="1"/>
</dbReference>
<dbReference type="EMBL" id="WIUZ02000005">
    <property type="protein sequence ID" value="KAF9787351.1"/>
    <property type="molecule type" value="Genomic_DNA"/>
</dbReference>
<evidence type="ECO:0000256" key="1">
    <source>
        <dbReference type="SAM" id="MobiDB-lite"/>
    </source>
</evidence>
<feature type="compositionally biased region" description="Basic and acidic residues" evidence="1">
    <location>
        <begin position="13"/>
        <end position="25"/>
    </location>
</feature>
<organism evidence="3 4">
    <name type="scientific">Thelephora terrestris</name>
    <dbReference type="NCBI Taxonomy" id="56493"/>
    <lineage>
        <taxon>Eukaryota</taxon>
        <taxon>Fungi</taxon>
        <taxon>Dikarya</taxon>
        <taxon>Basidiomycota</taxon>
        <taxon>Agaricomycotina</taxon>
        <taxon>Agaricomycetes</taxon>
        <taxon>Thelephorales</taxon>
        <taxon>Thelephoraceae</taxon>
        <taxon>Thelephora</taxon>
    </lineage>
</organism>
<reference evidence="3" key="1">
    <citation type="journal article" date="2020" name="Nat. Commun.">
        <title>Large-scale genome sequencing of mycorrhizal fungi provides insights into the early evolution of symbiotic traits.</title>
        <authorList>
            <person name="Miyauchi S."/>
            <person name="Kiss E."/>
            <person name="Kuo A."/>
            <person name="Drula E."/>
            <person name="Kohler A."/>
            <person name="Sanchez-Garcia M."/>
            <person name="Morin E."/>
            <person name="Andreopoulos B."/>
            <person name="Barry K.W."/>
            <person name="Bonito G."/>
            <person name="Buee M."/>
            <person name="Carver A."/>
            <person name="Chen C."/>
            <person name="Cichocki N."/>
            <person name="Clum A."/>
            <person name="Culley D."/>
            <person name="Crous P.W."/>
            <person name="Fauchery L."/>
            <person name="Girlanda M."/>
            <person name="Hayes R.D."/>
            <person name="Keri Z."/>
            <person name="LaButti K."/>
            <person name="Lipzen A."/>
            <person name="Lombard V."/>
            <person name="Magnuson J."/>
            <person name="Maillard F."/>
            <person name="Murat C."/>
            <person name="Nolan M."/>
            <person name="Ohm R.A."/>
            <person name="Pangilinan J."/>
            <person name="Pereira M.F."/>
            <person name="Perotto S."/>
            <person name="Peter M."/>
            <person name="Pfister S."/>
            <person name="Riley R."/>
            <person name="Sitrit Y."/>
            <person name="Stielow J.B."/>
            <person name="Szollosi G."/>
            <person name="Zifcakova L."/>
            <person name="Stursova M."/>
            <person name="Spatafora J.W."/>
            <person name="Tedersoo L."/>
            <person name="Vaario L.M."/>
            <person name="Yamada A."/>
            <person name="Yan M."/>
            <person name="Wang P."/>
            <person name="Xu J."/>
            <person name="Bruns T."/>
            <person name="Baldrian P."/>
            <person name="Vilgalys R."/>
            <person name="Dunand C."/>
            <person name="Henrissat B."/>
            <person name="Grigoriev I.V."/>
            <person name="Hibbett D."/>
            <person name="Nagy L.G."/>
            <person name="Martin F.M."/>
        </authorList>
    </citation>
    <scope>NUCLEOTIDE SEQUENCE</scope>
    <source>
        <strain evidence="3">UH-Tt-Lm1</strain>
    </source>
</reference>